<sequence length="178" mass="20593">MRLTDILLALTLVVTSSMAVVPPSKTIQTSQSSQSPACRPGPSNICQPTISSPNNERELKEQIQKRLAKLQRLVDQNTIIMNRWCGKHYNPKDKPVPYRIKEEQKAVSFFARFVPDSARIMFGKPPINTEHSKRHLDPYCVQATKVYNRVLTELIDFKRTHNIGFMAKLYNFMKWFKK</sequence>
<keyword evidence="4" id="KW-1185">Reference proteome</keyword>
<evidence type="ECO:0000313" key="4">
    <source>
        <dbReference type="Proteomes" id="UP000007241"/>
    </source>
</evidence>
<feature type="region of interest" description="Disordered" evidence="1">
    <location>
        <begin position="23"/>
        <end position="55"/>
    </location>
</feature>
<accession>F4PC54</accession>
<dbReference type="InParanoid" id="F4PC54"/>
<dbReference type="EMBL" id="GL882893">
    <property type="protein sequence ID" value="EGF77162.1"/>
    <property type="molecule type" value="Genomic_DNA"/>
</dbReference>
<organism evidence="3 4">
    <name type="scientific">Batrachochytrium dendrobatidis (strain JAM81 / FGSC 10211)</name>
    <name type="common">Frog chytrid fungus</name>
    <dbReference type="NCBI Taxonomy" id="684364"/>
    <lineage>
        <taxon>Eukaryota</taxon>
        <taxon>Fungi</taxon>
        <taxon>Fungi incertae sedis</taxon>
        <taxon>Chytridiomycota</taxon>
        <taxon>Chytridiomycota incertae sedis</taxon>
        <taxon>Chytridiomycetes</taxon>
        <taxon>Rhizophydiales</taxon>
        <taxon>Rhizophydiales incertae sedis</taxon>
        <taxon>Batrachochytrium</taxon>
    </lineage>
</organism>
<reference evidence="3 4" key="1">
    <citation type="submission" date="2009-12" db="EMBL/GenBank/DDBJ databases">
        <title>The draft genome of Batrachochytrium dendrobatidis.</title>
        <authorList>
            <consortium name="US DOE Joint Genome Institute (JGI-PGF)"/>
            <person name="Kuo A."/>
            <person name="Salamov A."/>
            <person name="Schmutz J."/>
            <person name="Lucas S."/>
            <person name="Pitluck S."/>
            <person name="Rosenblum E."/>
            <person name="Stajich J."/>
            <person name="Eisen M."/>
            <person name="Grigoriev I.V."/>
        </authorList>
    </citation>
    <scope>NUCLEOTIDE SEQUENCE [LARGE SCALE GENOMIC DNA]</scope>
    <source>
        <strain evidence="4">JAM81 / FGSC 10211</strain>
    </source>
</reference>
<feature type="compositionally biased region" description="Low complexity" evidence="1">
    <location>
        <begin position="23"/>
        <end position="36"/>
    </location>
</feature>
<evidence type="ECO:0000313" key="3">
    <source>
        <dbReference type="EMBL" id="EGF77162.1"/>
    </source>
</evidence>
<dbReference type="Proteomes" id="UP000007241">
    <property type="component" value="Unassembled WGS sequence"/>
</dbReference>
<dbReference type="RefSeq" id="XP_006682164.1">
    <property type="nucleotide sequence ID" value="XM_006682101.1"/>
</dbReference>
<feature type="compositionally biased region" description="Polar residues" evidence="1">
    <location>
        <begin position="44"/>
        <end position="54"/>
    </location>
</feature>
<feature type="signal peptide" evidence="2">
    <location>
        <begin position="1"/>
        <end position="19"/>
    </location>
</feature>
<evidence type="ECO:0000256" key="2">
    <source>
        <dbReference type="SAM" id="SignalP"/>
    </source>
</evidence>
<feature type="chain" id="PRO_5003315033" evidence="2">
    <location>
        <begin position="20"/>
        <end position="178"/>
    </location>
</feature>
<dbReference type="HOGENOM" id="CLU_121027_0_0_1"/>
<gene>
    <name evidence="3" type="ORF">BATDEDRAFT_27803</name>
</gene>
<name>F4PC54_BATDJ</name>
<dbReference type="AlphaFoldDB" id="F4PC54"/>
<protein>
    <submittedName>
        <fullName evidence="3">Uncharacterized protein</fullName>
    </submittedName>
</protein>
<evidence type="ECO:0000256" key="1">
    <source>
        <dbReference type="SAM" id="MobiDB-lite"/>
    </source>
</evidence>
<dbReference type="GeneID" id="18239427"/>
<keyword evidence="2" id="KW-0732">Signal</keyword>
<proteinExistence type="predicted"/>